<name>A0AAW0PPT9_9GOBI</name>
<evidence type="ECO:0000313" key="16">
    <source>
        <dbReference type="Proteomes" id="UP001460270"/>
    </source>
</evidence>
<comment type="caution">
    <text evidence="15">The sequence shown here is derived from an EMBL/GenBank/DDBJ whole genome shotgun (WGS) entry which is preliminary data.</text>
</comment>
<proteinExistence type="inferred from homology"/>
<dbReference type="Gene3D" id="3.30.420.10">
    <property type="entry name" value="Ribonuclease H-like superfamily/Ribonuclease H"/>
    <property type="match status" value="1"/>
</dbReference>
<dbReference type="InterPro" id="IPR041588">
    <property type="entry name" value="Integrase_H2C2"/>
</dbReference>
<dbReference type="SUPFAM" id="SSF50630">
    <property type="entry name" value="Acid proteases"/>
    <property type="match status" value="1"/>
</dbReference>
<evidence type="ECO:0000256" key="4">
    <source>
        <dbReference type="ARBA" id="ARBA00012493"/>
    </source>
</evidence>
<evidence type="ECO:0000256" key="11">
    <source>
        <dbReference type="ARBA" id="ARBA00022918"/>
    </source>
</evidence>
<dbReference type="GO" id="GO:0005525">
    <property type="term" value="F:GTP binding"/>
    <property type="evidence" value="ECO:0007669"/>
    <property type="project" value="InterPro"/>
</dbReference>
<keyword evidence="10" id="KW-0378">Hydrolase</keyword>
<evidence type="ECO:0000256" key="8">
    <source>
        <dbReference type="ARBA" id="ARBA00022741"/>
    </source>
</evidence>
<protein>
    <recommendedName>
        <fullName evidence="12">Gypsy retrotransposon integrase-like protein 1</fullName>
        <ecNumber evidence="4">2.7.7.49</ecNumber>
        <ecNumber evidence="3">3.1.26.4</ecNumber>
    </recommendedName>
</protein>
<dbReference type="FunFam" id="3.10.20.370:FF:000001">
    <property type="entry name" value="Retrovirus-related Pol polyprotein from transposon 17.6-like protein"/>
    <property type="match status" value="1"/>
</dbReference>
<keyword evidence="11" id="KW-0695">RNA-directed DNA polymerase</keyword>
<dbReference type="InterPro" id="IPR050951">
    <property type="entry name" value="Retrovirus_Pol_polyprotein"/>
</dbReference>
<keyword evidence="16" id="KW-1185">Reference proteome</keyword>
<dbReference type="PROSITE" id="PS50994">
    <property type="entry name" value="INTEGRASE"/>
    <property type="match status" value="1"/>
</dbReference>
<dbReference type="EMBL" id="JBBPFD010000003">
    <property type="protein sequence ID" value="KAK7933059.1"/>
    <property type="molecule type" value="Genomic_DNA"/>
</dbReference>
<dbReference type="InterPro" id="IPR000477">
    <property type="entry name" value="RT_dom"/>
</dbReference>
<keyword evidence="6" id="KW-0548">Nucleotidyltransferase</keyword>
<dbReference type="EC" id="2.7.7.49" evidence="4"/>
<dbReference type="Gene3D" id="1.10.340.70">
    <property type="match status" value="1"/>
</dbReference>
<gene>
    <name evidence="15" type="ORF">WMY93_003955</name>
</gene>
<dbReference type="CDD" id="cd01647">
    <property type="entry name" value="RT_LTR"/>
    <property type="match status" value="1"/>
</dbReference>
<dbReference type="FunFam" id="1.10.340.70:FF:000003">
    <property type="entry name" value="Protein CBG25708"/>
    <property type="match status" value="1"/>
</dbReference>
<feature type="region of interest" description="Disordered" evidence="13">
    <location>
        <begin position="179"/>
        <end position="201"/>
    </location>
</feature>
<evidence type="ECO:0000256" key="1">
    <source>
        <dbReference type="ARBA" id="ARBA00008535"/>
    </source>
</evidence>
<evidence type="ECO:0000256" key="12">
    <source>
        <dbReference type="ARBA" id="ARBA00039658"/>
    </source>
</evidence>
<evidence type="ECO:0000256" key="2">
    <source>
        <dbReference type="ARBA" id="ARBA00010879"/>
    </source>
</evidence>
<evidence type="ECO:0000256" key="10">
    <source>
        <dbReference type="ARBA" id="ARBA00022801"/>
    </source>
</evidence>
<dbReference type="PANTHER" id="PTHR37984">
    <property type="entry name" value="PROTEIN CBG26694"/>
    <property type="match status" value="1"/>
</dbReference>
<dbReference type="Gene3D" id="3.30.70.270">
    <property type="match status" value="2"/>
</dbReference>
<dbReference type="Gene3D" id="4.10.60.10">
    <property type="entry name" value="Zinc finger, CCHC-type"/>
    <property type="match status" value="1"/>
</dbReference>
<dbReference type="Pfam" id="PF17917">
    <property type="entry name" value="RT_RNaseH"/>
    <property type="match status" value="1"/>
</dbReference>
<dbReference type="InterPro" id="IPR001584">
    <property type="entry name" value="Integrase_cat-core"/>
</dbReference>
<sequence>MDWDSSNLPDAWRRFKQHVELMFSGPLKERSEEQKCSFLLLWIGDKGRDISNTWQLTEDEAKLLKTYYDGFTKYLTPKANPIFARYKFHEKTQDSGESFEHFVTELKLLVKDCDYEKSDEMVRDRIVFGTNSPHVREKLLSQGPTLTLEKAIDIARSYELAQSQLKAMANDNHEVHAVRRKGAKPQYAPRTSKTSESPRHQNKACMACGGNHDKRADCPAKGKQCLKCKKFNHFAKVCRSKPFVERKTGHREVHTVQETNSSDPELFIDSIAAEDNGDSAFADIQLGPKKIKLTFKLDTGAQANIIPADTFQMLKTPLKKDKDKLFGYGGHPLKVNGHCELISRYKDRKSDQTFHVVDCNGPPILGFRACKALGLIKVVYAVTENAETEQLTRAPDIMSEYSDVFKGIGEFQGECSFTVDPTVPPVVCPPRRVPFALRDRLKSELENMERDKIIQKVTEPTKWVNALVICENPKRPKLRLCLDPRPLNKAIMRPHYPLPTLEDVTHKLAGAKFFSILDARSGYWAIKLSEESSFLTTFNTIYGRYRFLRLPFGIVSAQDEFQRRIDETYEGLEGVAGIVDDIIVFGKTKEEHEKNLKAMLNRTREKGLKLNPDKCRICVTEVSFFGHKLTANGLKPDPLKVKAIRDMKAPENAAELETILGMVNYLARFAPNLAEMSAPLRLLLRQDAPFKWEENHERAFKQIKDTLTAEPGPVLAYFDPQKEVTLQVDASKNGLGATVMQDGKPVTYASKLLNKTEQKYAQIEKELYAVLYGCKRFHDYIYGRHITVESDHKPLESILRKPLALAPPRLQRMLLALQKYSITLIHRPGKEIPVADTLSRKSVDDNDCSLTEEMETQVHTIVQAAPVSTEKLECIKTATAQDEQLSALRRIIRSGWPDTRKKCPELVSEYWNHRDEITEADGLLLKGERIIIPHSLRKDMLQRIHTGHFGVEKSKHRARDVMFWPGMSKQIEQTVMKCDICQTHRSSNQKEPMLSQEIPENPWQTVGTDLFSWNSENYIVICDYLSRYFELERLPNITTAAVILKLKAAFARHGIPKKVISDNGPCYSSQEFKRFAEHWGFQHVTSSPRYPQSNGLAEKTVQTAKRILTKAKEDKKDPYLSLLEYRNTPVDGLKSPAQILMSRRLRSILPTTTTQLRPQITPQNLLHERREECQFRQKRHYDTSARPLPTPRTGAPIRYQQEDGKWQPATIIEPAETPRSYHIKTGDGQLLRRNRRHLISAQDTSSCTPAETDILSELRLLLLGNNWFLKAALGNFLLAKTHFSLDSPRYGCVKGSGAFQDKPLTVIVSPDQMLYASQEPDQFIQEIKTLSTPGPNVFLLVLQPEDFTEQHKTSLESILESFSELQAFDRSLVLMYRLQEETPESVEKHMTEPHVRGLISRCGHRYKWLDEADLDQNDQNLRERSRKGLLSQISDVIDNQK</sequence>
<dbReference type="InterPro" id="IPR043502">
    <property type="entry name" value="DNA/RNA_pol_sf"/>
</dbReference>
<evidence type="ECO:0000256" key="13">
    <source>
        <dbReference type="SAM" id="MobiDB-lite"/>
    </source>
</evidence>
<evidence type="ECO:0000256" key="7">
    <source>
        <dbReference type="ARBA" id="ARBA00022722"/>
    </source>
</evidence>
<organism evidence="15 16">
    <name type="scientific">Mugilogobius chulae</name>
    <name type="common">yellowstripe goby</name>
    <dbReference type="NCBI Taxonomy" id="88201"/>
    <lineage>
        <taxon>Eukaryota</taxon>
        <taxon>Metazoa</taxon>
        <taxon>Chordata</taxon>
        <taxon>Craniata</taxon>
        <taxon>Vertebrata</taxon>
        <taxon>Euteleostomi</taxon>
        <taxon>Actinopterygii</taxon>
        <taxon>Neopterygii</taxon>
        <taxon>Teleostei</taxon>
        <taxon>Neoteleostei</taxon>
        <taxon>Acanthomorphata</taxon>
        <taxon>Gobiaria</taxon>
        <taxon>Gobiiformes</taxon>
        <taxon>Gobioidei</taxon>
        <taxon>Gobiidae</taxon>
        <taxon>Gobionellinae</taxon>
        <taxon>Mugilogobius</taxon>
    </lineage>
</organism>
<dbReference type="InterPro" id="IPR006703">
    <property type="entry name" value="G_AIG1"/>
</dbReference>
<comment type="similarity">
    <text evidence="2">Belongs to the beta type-B retroviral polymerase family. HERV class-II K(HML-2) pol subfamily.</text>
</comment>
<keyword evidence="7" id="KW-0540">Nuclease</keyword>
<dbReference type="SUPFAM" id="SSF53098">
    <property type="entry name" value="Ribonuclease H-like"/>
    <property type="match status" value="1"/>
</dbReference>
<dbReference type="CDD" id="cd09274">
    <property type="entry name" value="RNase_HI_RT_Ty3"/>
    <property type="match status" value="1"/>
</dbReference>
<dbReference type="InterPro" id="IPR027417">
    <property type="entry name" value="P-loop_NTPase"/>
</dbReference>
<dbReference type="GO" id="GO:0003964">
    <property type="term" value="F:RNA-directed DNA polymerase activity"/>
    <property type="evidence" value="ECO:0007669"/>
    <property type="project" value="UniProtKB-KW"/>
</dbReference>
<evidence type="ECO:0000259" key="14">
    <source>
        <dbReference type="PROSITE" id="PS50994"/>
    </source>
</evidence>
<evidence type="ECO:0000256" key="5">
    <source>
        <dbReference type="ARBA" id="ARBA00022679"/>
    </source>
</evidence>
<dbReference type="GO" id="GO:0015074">
    <property type="term" value="P:DNA integration"/>
    <property type="evidence" value="ECO:0007669"/>
    <property type="project" value="InterPro"/>
</dbReference>
<dbReference type="Pfam" id="PF17921">
    <property type="entry name" value="Integrase_H2C2"/>
    <property type="match status" value="1"/>
</dbReference>
<feature type="domain" description="Integrase catalytic" evidence="14">
    <location>
        <begin position="995"/>
        <end position="1170"/>
    </location>
</feature>
<dbReference type="SUPFAM" id="SSF56672">
    <property type="entry name" value="DNA/RNA polymerases"/>
    <property type="match status" value="1"/>
</dbReference>
<dbReference type="FunFam" id="3.30.420.10:FF:000063">
    <property type="entry name" value="Retrovirus-related Pol polyprotein from transposon 297-like Protein"/>
    <property type="match status" value="1"/>
</dbReference>
<dbReference type="GO" id="GO:0003676">
    <property type="term" value="F:nucleic acid binding"/>
    <property type="evidence" value="ECO:0007669"/>
    <property type="project" value="InterPro"/>
</dbReference>
<keyword evidence="5" id="KW-0808">Transferase</keyword>
<dbReference type="Pfam" id="PF04548">
    <property type="entry name" value="AIG1"/>
    <property type="match status" value="1"/>
</dbReference>
<evidence type="ECO:0000256" key="9">
    <source>
        <dbReference type="ARBA" id="ARBA00022759"/>
    </source>
</evidence>
<keyword evidence="9" id="KW-0255">Endonuclease</keyword>
<dbReference type="Pfam" id="PF00078">
    <property type="entry name" value="RVT_1"/>
    <property type="match status" value="1"/>
</dbReference>
<dbReference type="Pfam" id="PF00665">
    <property type="entry name" value="rve"/>
    <property type="match status" value="1"/>
</dbReference>
<dbReference type="Proteomes" id="UP001460270">
    <property type="component" value="Unassembled WGS sequence"/>
</dbReference>
<dbReference type="FunFam" id="3.30.70.270:FF:000026">
    <property type="entry name" value="Transposon Ty3-G Gag-Pol polyprotein"/>
    <property type="match status" value="1"/>
</dbReference>
<reference evidence="16" key="1">
    <citation type="submission" date="2024-04" db="EMBL/GenBank/DDBJ databases">
        <title>Salinicola lusitanus LLJ914,a marine bacterium isolated from the Okinawa Trough.</title>
        <authorList>
            <person name="Li J."/>
        </authorList>
    </citation>
    <scope>NUCLEOTIDE SEQUENCE [LARGE SCALE GENOMIC DNA]</scope>
</reference>
<dbReference type="InterPro" id="IPR012337">
    <property type="entry name" value="RNaseH-like_sf"/>
</dbReference>
<evidence type="ECO:0000256" key="6">
    <source>
        <dbReference type="ARBA" id="ARBA00022695"/>
    </source>
</evidence>
<dbReference type="GO" id="GO:0004523">
    <property type="term" value="F:RNA-DNA hybrid ribonuclease activity"/>
    <property type="evidence" value="ECO:0007669"/>
    <property type="project" value="UniProtKB-EC"/>
</dbReference>
<accession>A0AAW0PPT9</accession>
<evidence type="ECO:0000313" key="15">
    <source>
        <dbReference type="EMBL" id="KAK7933059.1"/>
    </source>
</evidence>
<comment type="similarity">
    <text evidence="1">Belongs to the TRAFAC class TrmE-Era-EngA-EngB-Septin-like GTPase superfamily. AIG1/Toc34/Toc159-like paraseptin GTPase family. IAN subfamily.</text>
</comment>
<dbReference type="Gene3D" id="3.40.50.300">
    <property type="entry name" value="P-loop containing nucleotide triphosphate hydrolases"/>
    <property type="match status" value="1"/>
</dbReference>
<evidence type="ECO:0000256" key="3">
    <source>
        <dbReference type="ARBA" id="ARBA00012180"/>
    </source>
</evidence>
<dbReference type="InterPro" id="IPR043128">
    <property type="entry name" value="Rev_trsase/Diguanyl_cyclase"/>
</dbReference>
<keyword evidence="8" id="KW-0547">Nucleotide-binding</keyword>
<dbReference type="InterPro" id="IPR041373">
    <property type="entry name" value="RT_RNaseH"/>
</dbReference>
<dbReference type="InterPro" id="IPR021109">
    <property type="entry name" value="Peptidase_aspartic_dom_sf"/>
</dbReference>
<dbReference type="PANTHER" id="PTHR37984:SF7">
    <property type="entry name" value="INTEGRASE CATALYTIC DOMAIN-CONTAINING PROTEIN"/>
    <property type="match status" value="1"/>
</dbReference>
<dbReference type="InterPro" id="IPR036397">
    <property type="entry name" value="RNaseH_sf"/>
</dbReference>
<dbReference type="CDD" id="cd05481">
    <property type="entry name" value="retropepsin_like_LTR_1"/>
    <property type="match status" value="1"/>
</dbReference>
<dbReference type="EC" id="3.1.26.4" evidence="3"/>
<dbReference type="Gene3D" id="3.10.10.10">
    <property type="entry name" value="HIV Type 1 Reverse Transcriptase, subunit A, domain 1"/>
    <property type="match status" value="1"/>
</dbReference>